<dbReference type="Pfam" id="PF00657">
    <property type="entry name" value="Lipase_GDSL"/>
    <property type="match status" value="1"/>
</dbReference>
<accession>A0A9X3EHW6</accession>
<dbReference type="InterPro" id="IPR036514">
    <property type="entry name" value="SGNH_hydro_sf"/>
</dbReference>
<dbReference type="Gene3D" id="3.40.50.1110">
    <property type="entry name" value="SGNH hydrolase"/>
    <property type="match status" value="1"/>
</dbReference>
<protein>
    <submittedName>
        <fullName evidence="1">Uncharacterized protein</fullName>
    </submittedName>
</protein>
<proteinExistence type="predicted"/>
<dbReference type="SUPFAM" id="SSF52266">
    <property type="entry name" value="SGNH hydrolase"/>
    <property type="match status" value="1"/>
</dbReference>
<dbReference type="GO" id="GO:0016788">
    <property type="term" value="F:hydrolase activity, acting on ester bonds"/>
    <property type="evidence" value="ECO:0007669"/>
    <property type="project" value="InterPro"/>
</dbReference>
<dbReference type="InterPro" id="IPR001087">
    <property type="entry name" value="GDSL"/>
</dbReference>
<reference evidence="1" key="1">
    <citation type="submission" date="2022-11" db="EMBL/GenBank/DDBJ databases">
        <title>Minimal conservation of predation-associated metabolite biosynthetic gene clusters underscores biosynthetic potential of Myxococcota including descriptions for ten novel species: Archangium lansinium sp. nov., Myxococcus landrumus sp. nov., Nannocystis bai.</title>
        <authorList>
            <person name="Ahearne A."/>
            <person name="Stevens C."/>
            <person name="Phillips K."/>
        </authorList>
    </citation>
    <scope>NUCLEOTIDE SEQUENCE</scope>
    <source>
        <strain evidence="1">Na p29</strain>
    </source>
</reference>
<organism evidence="1 2">
    <name type="scientific">Nannocystis pusilla</name>
    <dbReference type="NCBI Taxonomy" id="889268"/>
    <lineage>
        <taxon>Bacteria</taxon>
        <taxon>Pseudomonadati</taxon>
        <taxon>Myxococcota</taxon>
        <taxon>Polyangia</taxon>
        <taxon>Nannocystales</taxon>
        <taxon>Nannocystaceae</taxon>
        <taxon>Nannocystis</taxon>
    </lineage>
</organism>
<evidence type="ECO:0000313" key="1">
    <source>
        <dbReference type="EMBL" id="MCY1004388.1"/>
    </source>
</evidence>
<dbReference type="InterPro" id="IPR053140">
    <property type="entry name" value="GDSL_Rv0518-like"/>
</dbReference>
<keyword evidence="2" id="KW-1185">Reference proteome</keyword>
<sequence length="47" mass="5153">MIDFEAAVRDPEHPTRILAAFDSGDHLHPNDAGYQAMADAVPLSLFE</sequence>
<name>A0A9X3EHW6_9BACT</name>
<comment type="caution">
    <text evidence="1">The sequence shown here is derived from an EMBL/GenBank/DDBJ whole genome shotgun (WGS) entry which is preliminary data.</text>
</comment>
<dbReference type="PANTHER" id="PTHR43784:SF2">
    <property type="entry name" value="GDSL-LIKE LIPASE_ACYLHYDROLASE, PUTATIVE (AFU_ORTHOLOGUE AFUA_2G00820)-RELATED"/>
    <property type="match status" value="1"/>
</dbReference>
<evidence type="ECO:0000313" key="2">
    <source>
        <dbReference type="Proteomes" id="UP001150924"/>
    </source>
</evidence>
<dbReference type="Proteomes" id="UP001150924">
    <property type="component" value="Unassembled WGS sequence"/>
</dbReference>
<dbReference type="EMBL" id="JAPNKE010000002">
    <property type="protein sequence ID" value="MCY1004388.1"/>
    <property type="molecule type" value="Genomic_DNA"/>
</dbReference>
<dbReference type="PANTHER" id="PTHR43784">
    <property type="entry name" value="GDSL-LIKE LIPASE/ACYLHYDROLASE, PUTATIVE (AFU_ORTHOLOGUE AFUA_2G00820)-RELATED"/>
    <property type="match status" value="1"/>
</dbReference>
<dbReference type="AlphaFoldDB" id="A0A9X3EHW6"/>
<gene>
    <name evidence="1" type="ORF">OV079_02155</name>
</gene>